<organism evidence="2 3">
    <name type="scientific">Rubus argutus</name>
    <name type="common">Southern blackberry</name>
    <dbReference type="NCBI Taxonomy" id="59490"/>
    <lineage>
        <taxon>Eukaryota</taxon>
        <taxon>Viridiplantae</taxon>
        <taxon>Streptophyta</taxon>
        <taxon>Embryophyta</taxon>
        <taxon>Tracheophyta</taxon>
        <taxon>Spermatophyta</taxon>
        <taxon>Magnoliopsida</taxon>
        <taxon>eudicotyledons</taxon>
        <taxon>Gunneridae</taxon>
        <taxon>Pentapetalae</taxon>
        <taxon>rosids</taxon>
        <taxon>fabids</taxon>
        <taxon>Rosales</taxon>
        <taxon>Rosaceae</taxon>
        <taxon>Rosoideae</taxon>
        <taxon>Rosoideae incertae sedis</taxon>
        <taxon>Rubus</taxon>
    </lineage>
</organism>
<comment type="caution">
    <text evidence="2">The sequence shown here is derived from an EMBL/GenBank/DDBJ whole genome shotgun (WGS) entry which is preliminary data.</text>
</comment>
<gene>
    <name evidence="2" type="ORF">M0R45_030006</name>
</gene>
<dbReference type="PANTHER" id="PTHR31476:SF8">
    <property type="entry name" value="EXPRESSED PROTEIN"/>
    <property type="match status" value="1"/>
</dbReference>
<sequence>MFVRRYWSSMEWWSKNPKRFMTTSKRVQDRSSLKRVHDLEIVTEKWKIASKIGLPKPHRMSDFLRKSPKLFELYKDGRGVLWCGMTKQAEELVEEEDRILDEHQDKAAEYVTRFLMMSVDKRLRIDKIAHYRRDFALPIDFRTSWVHKYPQHFRLLRDNEEIEYLELVSWNPAWAITELEKKTMEISDTSAHTPGLLSLSFPLKFPPNYQKRVYKYRGALDHFQKRSYLSPYADARGLKPGSKEFDKRAVAIMHELLSFTVEKRLVTDHLTHFRQELVMPQKLMRLFLKHFGIFYVSERGRRFSVFLTEAYEGSELIDKCPLVIWKEKFQSLIGYRGRKKIETFTDMEGKTISMRAILKMRVFAWRMTHIQIILKWRLMRFSMRTRILKHLKDSCF</sequence>
<protein>
    <recommendedName>
        <fullName evidence="1">PORR domain-containing protein</fullName>
    </recommendedName>
</protein>
<accession>A0AAW1WDZ4</accession>
<dbReference type="Proteomes" id="UP001457282">
    <property type="component" value="Unassembled WGS sequence"/>
</dbReference>
<evidence type="ECO:0000259" key="1">
    <source>
        <dbReference type="Pfam" id="PF11955"/>
    </source>
</evidence>
<evidence type="ECO:0000313" key="3">
    <source>
        <dbReference type="Proteomes" id="UP001457282"/>
    </source>
</evidence>
<evidence type="ECO:0000313" key="2">
    <source>
        <dbReference type="EMBL" id="KAK9921497.1"/>
    </source>
</evidence>
<feature type="domain" description="PORR" evidence="1">
    <location>
        <begin position="47"/>
        <end position="335"/>
    </location>
</feature>
<dbReference type="PANTHER" id="PTHR31476">
    <property type="entry name" value="PROTEIN WHAT'S THIS FACTOR 1 HOMOLOG, CHLOROPLASTIC"/>
    <property type="match status" value="1"/>
</dbReference>
<dbReference type="GO" id="GO:0003723">
    <property type="term" value="F:RNA binding"/>
    <property type="evidence" value="ECO:0007669"/>
    <property type="project" value="InterPro"/>
</dbReference>
<name>A0AAW1WDZ4_RUBAR</name>
<reference evidence="2 3" key="1">
    <citation type="journal article" date="2023" name="G3 (Bethesda)">
        <title>A chromosome-length genome assembly and annotation of blackberry (Rubus argutus, cv. 'Hillquist').</title>
        <authorList>
            <person name="Bruna T."/>
            <person name="Aryal R."/>
            <person name="Dudchenko O."/>
            <person name="Sargent D.J."/>
            <person name="Mead D."/>
            <person name="Buti M."/>
            <person name="Cavallini A."/>
            <person name="Hytonen T."/>
            <person name="Andres J."/>
            <person name="Pham M."/>
            <person name="Weisz D."/>
            <person name="Mascagni F."/>
            <person name="Usai G."/>
            <person name="Natali L."/>
            <person name="Bassil N."/>
            <person name="Fernandez G.E."/>
            <person name="Lomsadze A."/>
            <person name="Armour M."/>
            <person name="Olukolu B."/>
            <person name="Poorten T."/>
            <person name="Britton C."/>
            <person name="Davik J."/>
            <person name="Ashrafi H."/>
            <person name="Aiden E.L."/>
            <person name="Borodovsky M."/>
            <person name="Worthington M."/>
        </authorList>
    </citation>
    <scope>NUCLEOTIDE SEQUENCE [LARGE SCALE GENOMIC DNA]</scope>
    <source>
        <strain evidence="2">PI 553951</strain>
    </source>
</reference>
<dbReference type="InterPro" id="IPR021099">
    <property type="entry name" value="PORR_domain"/>
</dbReference>
<proteinExistence type="predicted"/>
<dbReference type="Pfam" id="PF11955">
    <property type="entry name" value="PORR"/>
    <property type="match status" value="1"/>
</dbReference>
<dbReference type="EMBL" id="JBEDUW010000006">
    <property type="protein sequence ID" value="KAK9921497.1"/>
    <property type="molecule type" value="Genomic_DNA"/>
</dbReference>
<keyword evidence="3" id="KW-1185">Reference proteome</keyword>
<dbReference type="AlphaFoldDB" id="A0AAW1WDZ4"/>
<dbReference type="InterPro" id="IPR045040">
    <property type="entry name" value="PORR_fam"/>
</dbReference>